<dbReference type="InterPro" id="IPR029149">
    <property type="entry name" value="Creatin/AminoP/Spt16_N"/>
</dbReference>
<protein>
    <recommendedName>
        <fullName evidence="10">Xaa-Pro aminopeptidase</fullName>
        <ecNumber evidence="4">3.4.11.9</ecNumber>
    </recommendedName>
    <alternativeName>
        <fullName evidence="11">Aminopeptidase P II</fullName>
    </alternativeName>
    <alternativeName>
        <fullName evidence="12">X-Pro aminopeptidase</fullName>
    </alternativeName>
</protein>
<dbReference type="EMBL" id="QPID01000009">
    <property type="protein sequence ID" value="RCU45770.1"/>
    <property type="molecule type" value="Genomic_DNA"/>
</dbReference>
<dbReference type="PROSITE" id="PS00491">
    <property type="entry name" value="PROLINE_PEPTIDASE"/>
    <property type="match status" value="1"/>
</dbReference>
<keyword evidence="7 15" id="KW-0378">Hydrolase</keyword>
<dbReference type="OrthoDB" id="9806388at2"/>
<sequence length="422" mass="46714">MAENSVAVFSAASELTRSRDTEFPFRQDSDFYYLSGFNEPDAVLLLLKGESQQTQLLCRGKNKLAEVWQGRRLGPEQAKEVLAIDQTFDIEEQSERLREALNGKSRVYMIQGVYPEFDQRLFDIFTLLRSGPKKGWKAPTEIFDARTLLHEMRLIKSDAEIALMREAAAISCDAHHRAMAFANADATEYQLEAEIHHEFAMRGARSPAYGTIVGGGDNACILHYTENSDGLNRGDLVLIDAGCELQMYAADITRTFPVSGQFSEPQKILYQLVLDAQLAAIAMVKPGNTLKQVGDTAIRVLTQGLLKLGILNGELDTLIKEKAFSPYYMHGIGHWLGLDVHDVGEYKLDDVERPFAPGMVLTIEPGLYIDADADVDAQWRSTGIRIEDNLLVTAEGHEVLTAAAIKEISDIESLMAAANALA</sequence>
<dbReference type="SMART" id="SM01011">
    <property type="entry name" value="AMP_N"/>
    <property type="match status" value="1"/>
</dbReference>
<dbReference type="FunFam" id="3.90.230.10:FF:000002">
    <property type="entry name" value="Xaa-Pro aminopeptidase 3"/>
    <property type="match status" value="1"/>
</dbReference>
<evidence type="ECO:0000256" key="6">
    <source>
        <dbReference type="ARBA" id="ARBA00022723"/>
    </source>
</evidence>
<evidence type="ECO:0000313" key="16">
    <source>
        <dbReference type="Proteomes" id="UP000252558"/>
    </source>
</evidence>
<dbReference type="NCBIfam" id="NF008131">
    <property type="entry name" value="PRK10879.1"/>
    <property type="match status" value="1"/>
</dbReference>
<evidence type="ECO:0000256" key="3">
    <source>
        <dbReference type="ARBA" id="ARBA00008766"/>
    </source>
</evidence>
<dbReference type="Proteomes" id="UP000252558">
    <property type="component" value="Unassembled WGS sequence"/>
</dbReference>
<evidence type="ECO:0000256" key="5">
    <source>
        <dbReference type="ARBA" id="ARBA00022670"/>
    </source>
</evidence>
<keyword evidence="15" id="KW-0031">Aminopeptidase</keyword>
<dbReference type="PANTHER" id="PTHR43226:SF4">
    <property type="entry name" value="XAA-PRO AMINOPEPTIDASE 3"/>
    <property type="match status" value="1"/>
</dbReference>
<dbReference type="SUPFAM" id="SSF55920">
    <property type="entry name" value="Creatinase/aminopeptidase"/>
    <property type="match status" value="1"/>
</dbReference>
<dbReference type="GO" id="GO:0005829">
    <property type="term" value="C:cytosol"/>
    <property type="evidence" value="ECO:0007669"/>
    <property type="project" value="TreeGrafter"/>
</dbReference>
<dbReference type="Pfam" id="PF05195">
    <property type="entry name" value="AMP_N"/>
    <property type="match status" value="1"/>
</dbReference>
<evidence type="ECO:0000256" key="12">
    <source>
        <dbReference type="ARBA" id="ARBA00081411"/>
    </source>
</evidence>
<dbReference type="InterPro" id="IPR001131">
    <property type="entry name" value="Peptidase_M24B_aminopep-P_CS"/>
</dbReference>
<accession>A0A368N6J5</accession>
<dbReference type="Gene3D" id="3.40.350.10">
    <property type="entry name" value="Creatinase/prolidase N-terminal domain"/>
    <property type="match status" value="1"/>
</dbReference>
<keyword evidence="9" id="KW-0464">Manganese</keyword>
<reference evidence="15 16" key="1">
    <citation type="submission" date="2018-07" db="EMBL/GenBank/DDBJ databases">
        <title>Corallincola holothuriorum sp. nov., a new facultative anaerobe isolated from sea cucumber Apostichopus japonicus.</title>
        <authorList>
            <person name="Xia H."/>
        </authorList>
    </citation>
    <scope>NUCLEOTIDE SEQUENCE [LARGE SCALE GENOMIC DNA]</scope>
    <source>
        <strain evidence="15 16">C4</strain>
    </source>
</reference>
<name>A0A368N6J5_9GAMM</name>
<evidence type="ECO:0000256" key="2">
    <source>
        <dbReference type="ARBA" id="ARBA00001936"/>
    </source>
</evidence>
<organism evidence="15 16">
    <name type="scientific">Corallincola holothuriorum</name>
    <dbReference type="NCBI Taxonomy" id="2282215"/>
    <lineage>
        <taxon>Bacteria</taxon>
        <taxon>Pseudomonadati</taxon>
        <taxon>Pseudomonadota</taxon>
        <taxon>Gammaproteobacteria</taxon>
        <taxon>Alteromonadales</taxon>
        <taxon>Psychromonadaceae</taxon>
        <taxon>Corallincola</taxon>
    </lineage>
</organism>
<dbReference type="PANTHER" id="PTHR43226">
    <property type="entry name" value="XAA-PRO AMINOPEPTIDASE 3"/>
    <property type="match status" value="1"/>
</dbReference>
<feature type="domain" description="Aminopeptidase P N-terminal" evidence="14">
    <location>
        <begin position="1"/>
        <end position="118"/>
    </location>
</feature>
<keyword evidence="5" id="KW-0645">Protease</keyword>
<evidence type="ECO:0000256" key="7">
    <source>
        <dbReference type="ARBA" id="ARBA00022801"/>
    </source>
</evidence>
<gene>
    <name evidence="15" type="ORF">DU002_14510</name>
</gene>
<keyword evidence="8" id="KW-0482">Metalloprotease</keyword>
<evidence type="ECO:0000256" key="1">
    <source>
        <dbReference type="ARBA" id="ARBA00001424"/>
    </source>
</evidence>
<dbReference type="EC" id="3.4.11.9" evidence="4"/>
<dbReference type="GO" id="GO:0006508">
    <property type="term" value="P:proteolysis"/>
    <property type="evidence" value="ECO:0007669"/>
    <property type="project" value="UniProtKB-KW"/>
</dbReference>
<dbReference type="AlphaFoldDB" id="A0A368N6J5"/>
<proteinExistence type="inferred from homology"/>
<keyword evidence="6 13" id="KW-0479">Metal-binding</keyword>
<evidence type="ECO:0000256" key="10">
    <source>
        <dbReference type="ARBA" id="ARBA00069363"/>
    </source>
</evidence>
<dbReference type="CDD" id="cd01087">
    <property type="entry name" value="Prolidase"/>
    <property type="match status" value="1"/>
</dbReference>
<comment type="cofactor">
    <cofactor evidence="2">
        <name>Mn(2+)</name>
        <dbReference type="ChEBI" id="CHEBI:29035"/>
    </cofactor>
</comment>
<keyword evidence="16" id="KW-1185">Reference proteome</keyword>
<dbReference type="InterPro" id="IPR000994">
    <property type="entry name" value="Pept_M24"/>
</dbReference>
<evidence type="ECO:0000256" key="9">
    <source>
        <dbReference type="ARBA" id="ARBA00023211"/>
    </source>
</evidence>
<dbReference type="GO" id="GO:0070006">
    <property type="term" value="F:metalloaminopeptidase activity"/>
    <property type="evidence" value="ECO:0007669"/>
    <property type="project" value="InterPro"/>
</dbReference>
<comment type="similarity">
    <text evidence="3 13">Belongs to the peptidase M24B family.</text>
</comment>
<comment type="caution">
    <text evidence="15">The sequence shown here is derived from an EMBL/GenBank/DDBJ whole genome shotgun (WGS) entry which is preliminary data.</text>
</comment>
<dbReference type="GO" id="GO:0030145">
    <property type="term" value="F:manganese ion binding"/>
    <property type="evidence" value="ECO:0007669"/>
    <property type="project" value="InterPro"/>
</dbReference>
<dbReference type="InterPro" id="IPR052433">
    <property type="entry name" value="X-Pro_dipept-like"/>
</dbReference>
<evidence type="ECO:0000256" key="13">
    <source>
        <dbReference type="RuleBase" id="RU000590"/>
    </source>
</evidence>
<comment type="catalytic activity">
    <reaction evidence="1">
        <text>Release of any N-terminal amino acid, including proline, that is linked to proline, even from a dipeptide or tripeptide.</text>
        <dbReference type="EC" id="3.4.11.9"/>
    </reaction>
</comment>
<evidence type="ECO:0000313" key="15">
    <source>
        <dbReference type="EMBL" id="RCU45770.1"/>
    </source>
</evidence>
<evidence type="ECO:0000256" key="11">
    <source>
        <dbReference type="ARBA" id="ARBA00075356"/>
    </source>
</evidence>
<dbReference type="Pfam" id="PF00557">
    <property type="entry name" value="Peptidase_M24"/>
    <property type="match status" value="1"/>
</dbReference>
<dbReference type="SUPFAM" id="SSF53092">
    <property type="entry name" value="Creatinase/prolidase N-terminal domain"/>
    <property type="match status" value="1"/>
</dbReference>
<dbReference type="Gene3D" id="3.90.230.10">
    <property type="entry name" value="Creatinase/methionine aminopeptidase superfamily"/>
    <property type="match status" value="1"/>
</dbReference>
<dbReference type="InterPro" id="IPR036005">
    <property type="entry name" value="Creatinase/aminopeptidase-like"/>
</dbReference>
<evidence type="ECO:0000259" key="14">
    <source>
        <dbReference type="SMART" id="SM01011"/>
    </source>
</evidence>
<evidence type="ECO:0000256" key="8">
    <source>
        <dbReference type="ARBA" id="ARBA00023049"/>
    </source>
</evidence>
<evidence type="ECO:0000256" key="4">
    <source>
        <dbReference type="ARBA" id="ARBA00012574"/>
    </source>
</evidence>
<dbReference type="InterPro" id="IPR007865">
    <property type="entry name" value="Aminopep_P_N"/>
</dbReference>